<comment type="caution">
    <text evidence="2">The sequence shown here is derived from an EMBL/GenBank/DDBJ whole genome shotgun (WGS) entry which is preliminary data.</text>
</comment>
<feature type="compositionally biased region" description="Basic and acidic residues" evidence="1">
    <location>
        <begin position="13"/>
        <end position="23"/>
    </location>
</feature>
<protein>
    <submittedName>
        <fullName evidence="2">Uncharacterized protein</fullName>
    </submittedName>
</protein>
<dbReference type="EMBL" id="JAMYWD010000004">
    <property type="protein sequence ID" value="KAJ4973892.1"/>
    <property type="molecule type" value="Genomic_DNA"/>
</dbReference>
<organism evidence="2 3">
    <name type="scientific">Protea cynaroides</name>
    <dbReference type="NCBI Taxonomy" id="273540"/>
    <lineage>
        <taxon>Eukaryota</taxon>
        <taxon>Viridiplantae</taxon>
        <taxon>Streptophyta</taxon>
        <taxon>Embryophyta</taxon>
        <taxon>Tracheophyta</taxon>
        <taxon>Spermatophyta</taxon>
        <taxon>Magnoliopsida</taxon>
        <taxon>Proteales</taxon>
        <taxon>Proteaceae</taxon>
        <taxon>Protea</taxon>
    </lineage>
</organism>
<proteinExistence type="predicted"/>
<feature type="region of interest" description="Disordered" evidence="1">
    <location>
        <begin position="1"/>
        <end position="28"/>
    </location>
</feature>
<dbReference type="AlphaFoldDB" id="A0A9Q0KNQ2"/>
<evidence type="ECO:0000313" key="2">
    <source>
        <dbReference type="EMBL" id="KAJ4973892.1"/>
    </source>
</evidence>
<accession>A0A9Q0KNQ2</accession>
<reference evidence="2" key="1">
    <citation type="journal article" date="2023" name="Plant J.">
        <title>The genome of the king protea, Protea cynaroides.</title>
        <authorList>
            <person name="Chang J."/>
            <person name="Duong T.A."/>
            <person name="Schoeman C."/>
            <person name="Ma X."/>
            <person name="Roodt D."/>
            <person name="Barker N."/>
            <person name="Li Z."/>
            <person name="Van de Peer Y."/>
            <person name="Mizrachi E."/>
        </authorList>
    </citation>
    <scope>NUCLEOTIDE SEQUENCE</scope>
    <source>
        <tissue evidence="2">Young leaves</tissue>
    </source>
</reference>
<keyword evidence="3" id="KW-1185">Reference proteome</keyword>
<evidence type="ECO:0000256" key="1">
    <source>
        <dbReference type="SAM" id="MobiDB-lite"/>
    </source>
</evidence>
<sequence length="106" mass="12262">MFLRRKNGSNHQPKSEAPSDNRHPKASLDNCRKRWIKSHLKNGDSSRHWSVAETERSKKLSKEGEEVFFFHAAAGEKSGRASERCYLKLPTFLSLIRPDLVFYCNL</sequence>
<evidence type="ECO:0000313" key="3">
    <source>
        <dbReference type="Proteomes" id="UP001141806"/>
    </source>
</evidence>
<gene>
    <name evidence="2" type="ORF">NE237_007066</name>
</gene>
<dbReference type="Proteomes" id="UP001141806">
    <property type="component" value="Unassembled WGS sequence"/>
</dbReference>
<name>A0A9Q0KNQ2_9MAGN</name>